<organism evidence="3">
    <name type="scientific">mine drainage metagenome</name>
    <dbReference type="NCBI Taxonomy" id="410659"/>
    <lineage>
        <taxon>unclassified sequences</taxon>
        <taxon>metagenomes</taxon>
        <taxon>ecological metagenomes</taxon>
    </lineage>
</organism>
<proteinExistence type="predicted"/>
<evidence type="ECO:0000259" key="2">
    <source>
        <dbReference type="Pfam" id="PF03050"/>
    </source>
</evidence>
<dbReference type="InterPro" id="IPR052344">
    <property type="entry name" value="Transposase-related"/>
</dbReference>
<feature type="domain" description="Transposase IS66 central" evidence="2">
    <location>
        <begin position="194"/>
        <end position="265"/>
    </location>
</feature>
<dbReference type="InterPro" id="IPR004291">
    <property type="entry name" value="Transposase_IS66_central"/>
</dbReference>
<gene>
    <name evidence="3" type="ORF">B1B_09068</name>
</gene>
<evidence type="ECO:0000256" key="1">
    <source>
        <dbReference type="SAM" id="MobiDB-lite"/>
    </source>
</evidence>
<evidence type="ECO:0000313" key="3">
    <source>
        <dbReference type="EMBL" id="EQD56089.1"/>
    </source>
</evidence>
<name>T1BSD6_9ZZZZ</name>
<feature type="non-terminal residue" evidence="3">
    <location>
        <position position="265"/>
    </location>
</feature>
<dbReference type="PANTHER" id="PTHR33678">
    <property type="entry name" value="BLL1576 PROTEIN"/>
    <property type="match status" value="1"/>
</dbReference>
<accession>T1BSD6</accession>
<reference evidence="3" key="1">
    <citation type="submission" date="2013-08" db="EMBL/GenBank/DDBJ databases">
        <authorList>
            <person name="Mendez C."/>
            <person name="Richter M."/>
            <person name="Ferrer M."/>
            <person name="Sanchez J."/>
        </authorList>
    </citation>
    <scope>NUCLEOTIDE SEQUENCE</scope>
</reference>
<dbReference type="Pfam" id="PF03050">
    <property type="entry name" value="DDE_Tnp_IS66"/>
    <property type="match status" value="1"/>
</dbReference>
<sequence>MSSHKKKRRPPPLLKAIDVEHKRIAAILERTRAVLSDEEHAILSSIVDTVALVQAELQAQDASLERLRRMIFGATTESTRNVLGERRGEPPAAASTDETPAPRPKPPGHGRHGAAAYTGASPVTVRHPDLHSGEACPGCRSGKLYPQSEPAKLVRITGMAPLSAAVYTCDRLRCNLCGEVFTAPAPAGVGTGKYDATATSMVGLLKYGAGLPFHRIEKLPDGMGIPLPAATQWDRVQAAAKTLAPAHEELLHQAAQATVLYNDDT</sequence>
<protein>
    <submittedName>
        <fullName evidence="3">ISSfl3 orfC</fullName>
    </submittedName>
</protein>
<comment type="caution">
    <text evidence="3">The sequence shown here is derived from an EMBL/GenBank/DDBJ whole genome shotgun (WGS) entry which is preliminary data.</text>
</comment>
<feature type="region of interest" description="Disordered" evidence="1">
    <location>
        <begin position="78"/>
        <end position="116"/>
    </location>
</feature>
<dbReference type="EMBL" id="AUZY01005957">
    <property type="protein sequence ID" value="EQD56089.1"/>
    <property type="molecule type" value="Genomic_DNA"/>
</dbReference>
<dbReference type="PANTHER" id="PTHR33678:SF1">
    <property type="entry name" value="BLL1576 PROTEIN"/>
    <property type="match status" value="1"/>
</dbReference>
<dbReference type="AlphaFoldDB" id="T1BSD6"/>
<reference evidence="3" key="2">
    <citation type="journal article" date="2014" name="ISME J.">
        <title>Microbial stratification in low pH oxic and suboxic macroscopic growths along an acid mine drainage.</title>
        <authorList>
            <person name="Mendez-Garcia C."/>
            <person name="Mesa V."/>
            <person name="Sprenger R.R."/>
            <person name="Richter M."/>
            <person name="Diez M.S."/>
            <person name="Solano J."/>
            <person name="Bargiela R."/>
            <person name="Golyshina O.V."/>
            <person name="Manteca A."/>
            <person name="Ramos J.L."/>
            <person name="Gallego J.R."/>
            <person name="Llorente I."/>
            <person name="Martins Dos Santos V.A."/>
            <person name="Jensen O.N."/>
            <person name="Pelaez A.I."/>
            <person name="Sanchez J."/>
            <person name="Ferrer M."/>
        </authorList>
    </citation>
    <scope>NUCLEOTIDE SEQUENCE</scope>
</reference>